<gene>
    <name evidence="1" type="ORF">GLOINDRAFT_21935</name>
</gene>
<proteinExistence type="predicted"/>
<dbReference type="HOGENOM" id="CLU_2942904_0_0_1"/>
<reference evidence="1" key="1">
    <citation type="submission" date="2013-07" db="EMBL/GenBank/DDBJ databases">
        <title>The genome of an arbuscular mycorrhizal fungus provides insights into the evolution of the oldest plant symbiosis.</title>
        <authorList>
            <consortium name="DOE Joint Genome Institute"/>
            <person name="Tisserant E."/>
            <person name="Malbreil M."/>
            <person name="Kuo A."/>
            <person name="Kohler A."/>
            <person name="Symeonidi A."/>
            <person name="Balestrini R."/>
            <person name="Charron P."/>
            <person name="Duensing N."/>
            <person name="Frei-dit-Frey N."/>
            <person name="Gianinazzi-Pearson V."/>
            <person name="Gilbert B."/>
            <person name="Handa Y."/>
            <person name="Hijri M."/>
            <person name="Kaul R."/>
            <person name="Kawaguchi M."/>
            <person name="Krajinski F."/>
            <person name="Lammers P."/>
            <person name="Lapierre D."/>
            <person name="Masclaux F.G."/>
            <person name="Murat C."/>
            <person name="Morin E."/>
            <person name="Ndikumana S."/>
            <person name="Pagni M."/>
            <person name="Petitpierre D."/>
            <person name="Requena N."/>
            <person name="Rosikiewicz P."/>
            <person name="Riley R."/>
            <person name="Saito K."/>
            <person name="San Clemente H."/>
            <person name="Shapiro H."/>
            <person name="van Tuinen D."/>
            <person name="Becard G."/>
            <person name="Bonfante P."/>
            <person name="Paszkowski U."/>
            <person name="Shachar-Hill Y."/>
            <person name="Young J.P."/>
            <person name="Sanders I.R."/>
            <person name="Henrissat B."/>
            <person name="Rensing S.A."/>
            <person name="Grigoriev I.V."/>
            <person name="Corradi N."/>
            <person name="Roux C."/>
            <person name="Martin F."/>
        </authorList>
    </citation>
    <scope>NUCLEOTIDE SEQUENCE</scope>
    <source>
        <strain evidence="1">DAOM 197198</strain>
    </source>
</reference>
<sequence>MNIHLVKNSHLNLDKIQYKRIFDCEVYYNKRLIQAIYRNCPNLSERSLFEVLIRSLPINF</sequence>
<dbReference type="EMBL" id="KI280312">
    <property type="protein sequence ID" value="ESA17306.1"/>
    <property type="molecule type" value="Genomic_DNA"/>
</dbReference>
<organism evidence="1">
    <name type="scientific">Rhizophagus irregularis (strain DAOM 181602 / DAOM 197198 / MUCL 43194)</name>
    <name type="common">Arbuscular mycorrhizal fungus</name>
    <name type="synonym">Glomus intraradices</name>
    <dbReference type="NCBI Taxonomy" id="747089"/>
    <lineage>
        <taxon>Eukaryota</taxon>
        <taxon>Fungi</taxon>
        <taxon>Fungi incertae sedis</taxon>
        <taxon>Mucoromycota</taxon>
        <taxon>Glomeromycotina</taxon>
        <taxon>Glomeromycetes</taxon>
        <taxon>Glomerales</taxon>
        <taxon>Glomeraceae</taxon>
        <taxon>Rhizophagus</taxon>
    </lineage>
</organism>
<name>U9UNX5_RHIID</name>
<evidence type="ECO:0000313" key="1">
    <source>
        <dbReference type="EMBL" id="ESA17306.1"/>
    </source>
</evidence>
<accession>U9UNX5</accession>
<dbReference type="AlphaFoldDB" id="U9UNX5"/>
<protein>
    <submittedName>
        <fullName evidence="1">Uncharacterized protein</fullName>
    </submittedName>
</protein>